<dbReference type="Pfam" id="PF03151">
    <property type="entry name" value="TPT"/>
    <property type="match status" value="1"/>
</dbReference>
<dbReference type="InterPro" id="IPR050186">
    <property type="entry name" value="TPT_transporter"/>
</dbReference>
<dbReference type="PANTHER" id="PTHR11132">
    <property type="entry name" value="SOLUTE CARRIER FAMILY 35"/>
    <property type="match status" value="1"/>
</dbReference>
<feature type="transmembrane region" description="Helical" evidence="6">
    <location>
        <begin position="192"/>
        <end position="211"/>
    </location>
</feature>
<feature type="transmembrane region" description="Helical" evidence="6">
    <location>
        <begin position="217"/>
        <end position="239"/>
    </location>
</feature>
<dbReference type="eggNOG" id="KOG1441">
    <property type="taxonomic scope" value="Eukaryota"/>
</dbReference>
<keyword evidence="3 6" id="KW-1133">Transmembrane helix</keyword>
<feature type="transmembrane region" description="Helical" evidence="6">
    <location>
        <begin position="251"/>
        <end position="270"/>
    </location>
</feature>
<dbReference type="EMBL" id="DS022300">
    <property type="protein sequence ID" value="OAJ37589.1"/>
    <property type="molecule type" value="Genomic_DNA"/>
</dbReference>
<dbReference type="AlphaFoldDB" id="A0A177WBY0"/>
<proteinExistence type="predicted"/>
<sequence length="364" mass="40473">MKQSLHNNARQMQQLQEQLLPSTLPSQHPGRSSNPISGTNHPMSPRLGDTVIHLPQSQFSPPLMVVPSLHSTANMLNAFYMVLNLVSSVGIVLANKWVFDKEGFKFGTLLTVIHFVTTFLGLELCARYGLFERKIIPLREILRLCATFSAFVVLTNLSLQYNSVGFYQMAKVLTTPFIVAVQTLYYNTAFSIRIKAALAVTCFGVAISSATDVRINIIGTILALGGVAAAGMYQIWVGTRQKELDVNSFQLLYYQAPISAIMLLVFIPVFDDMHNLYNFEWTSSAIMSIVTSACLAFFVNLSTFLIIGKTSPITYNVVGHFKLCIVIILGFIVFQDKVVWTNVLGVIIAVVGVFWYSYIKLSRT</sequence>
<evidence type="ECO:0000259" key="7">
    <source>
        <dbReference type="Pfam" id="PF03151"/>
    </source>
</evidence>
<organism evidence="8 9">
    <name type="scientific">Batrachochytrium dendrobatidis (strain JEL423)</name>
    <dbReference type="NCBI Taxonomy" id="403673"/>
    <lineage>
        <taxon>Eukaryota</taxon>
        <taxon>Fungi</taxon>
        <taxon>Fungi incertae sedis</taxon>
        <taxon>Chytridiomycota</taxon>
        <taxon>Chytridiomycota incertae sedis</taxon>
        <taxon>Chytridiomycetes</taxon>
        <taxon>Rhizophydiales</taxon>
        <taxon>Rhizophydiales incertae sedis</taxon>
        <taxon>Batrachochytrium</taxon>
    </lineage>
</organism>
<reference evidence="8 9" key="1">
    <citation type="submission" date="2006-10" db="EMBL/GenBank/DDBJ databases">
        <title>The Genome Sequence of Batrachochytrium dendrobatidis JEL423.</title>
        <authorList>
            <consortium name="The Broad Institute Genome Sequencing Platform"/>
            <person name="Birren B."/>
            <person name="Lander E."/>
            <person name="Galagan J."/>
            <person name="Cuomo C."/>
            <person name="Devon K."/>
            <person name="Jaffe D."/>
            <person name="Butler J."/>
            <person name="Alvarez P."/>
            <person name="Gnerre S."/>
            <person name="Grabherr M."/>
            <person name="Kleber M."/>
            <person name="Mauceli E."/>
            <person name="Brockman W."/>
            <person name="Young S."/>
            <person name="LaButti K."/>
            <person name="Sykes S."/>
            <person name="DeCaprio D."/>
            <person name="Crawford M."/>
            <person name="Koehrsen M."/>
            <person name="Engels R."/>
            <person name="Montgomery P."/>
            <person name="Pearson M."/>
            <person name="Howarth C."/>
            <person name="Larson L."/>
            <person name="White J."/>
            <person name="O'Leary S."/>
            <person name="Kodira C."/>
            <person name="Zeng Q."/>
            <person name="Yandava C."/>
            <person name="Alvarado L."/>
            <person name="Longcore J."/>
            <person name="James T."/>
        </authorList>
    </citation>
    <scope>NUCLEOTIDE SEQUENCE [LARGE SCALE GENOMIC DNA]</scope>
    <source>
        <strain evidence="8 9">JEL423</strain>
    </source>
</reference>
<reference evidence="8 9" key="2">
    <citation type="submission" date="2016-05" db="EMBL/GenBank/DDBJ databases">
        <title>Lineage-specific infection strategies underlie the spectrum of fungal disease in amphibians.</title>
        <authorList>
            <person name="Cuomo C.A."/>
            <person name="Farrer R.A."/>
            <person name="James T."/>
            <person name="Longcore J."/>
            <person name="Birren B."/>
        </authorList>
    </citation>
    <scope>NUCLEOTIDE SEQUENCE [LARGE SCALE GENOMIC DNA]</scope>
    <source>
        <strain evidence="8 9">JEL423</strain>
    </source>
</reference>
<evidence type="ECO:0000256" key="2">
    <source>
        <dbReference type="ARBA" id="ARBA00022692"/>
    </source>
</evidence>
<accession>A0A177WBY0</accession>
<gene>
    <name evidence="8" type="ORF">BDEG_21595</name>
</gene>
<feature type="transmembrane region" description="Helical" evidence="6">
    <location>
        <begin position="104"/>
        <end position="129"/>
    </location>
</feature>
<evidence type="ECO:0000313" key="8">
    <source>
        <dbReference type="EMBL" id="OAJ37589.1"/>
    </source>
</evidence>
<dbReference type="VEuPathDB" id="FungiDB:BDEG_21595"/>
<dbReference type="GO" id="GO:0016020">
    <property type="term" value="C:membrane"/>
    <property type="evidence" value="ECO:0007669"/>
    <property type="project" value="UniProtKB-SubCell"/>
</dbReference>
<evidence type="ECO:0000256" key="1">
    <source>
        <dbReference type="ARBA" id="ARBA00004141"/>
    </source>
</evidence>
<evidence type="ECO:0000256" key="6">
    <source>
        <dbReference type="SAM" id="Phobius"/>
    </source>
</evidence>
<keyword evidence="2 6" id="KW-0812">Transmembrane</keyword>
<evidence type="ECO:0000313" key="9">
    <source>
        <dbReference type="Proteomes" id="UP000077115"/>
    </source>
</evidence>
<comment type="subcellular location">
    <subcellularLocation>
        <location evidence="1">Membrane</location>
        <topology evidence="1">Multi-pass membrane protein</topology>
    </subcellularLocation>
</comment>
<dbReference type="InterPro" id="IPR004853">
    <property type="entry name" value="Sugar_P_trans_dom"/>
</dbReference>
<feature type="domain" description="Sugar phosphate transporter" evidence="7">
    <location>
        <begin position="80"/>
        <end position="357"/>
    </location>
</feature>
<feature type="transmembrane region" description="Helical" evidence="6">
    <location>
        <begin position="339"/>
        <end position="359"/>
    </location>
</feature>
<keyword evidence="4 6" id="KW-0472">Membrane</keyword>
<feature type="transmembrane region" description="Helical" evidence="6">
    <location>
        <begin position="78"/>
        <end position="98"/>
    </location>
</feature>
<feature type="transmembrane region" description="Helical" evidence="6">
    <location>
        <begin position="313"/>
        <end position="333"/>
    </location>
</feature>
<evidence type="ECO:0000256" key="3">
    <source>
        <dbReference type="ARBA" id="ARBA00022989"/>
    </source>
</evidence>
<evidence type="ECO:0000256" key="5">
    <source>
        <dbReference type="SAM" id="MobiDB-lite"/>
    </source>
</evidence>
<dbReference type="OrthoDB" id="5547497at2759"/>
<protein>
    <recommendedName>
        <fullName evidence="7">Sugar phosphate transporter domain-containing protein</fullName>
    </recommendedName>
</protein>
<feature type="transmembrane region" description="Helical" evidence="6">
    <location>
        <begin position="285"/>
        <end position="306"/>
    </location>
</feature>
<evidence type="ECO:0000256" key="4">
    <source>
        <dbReference type="ARBA" id="ARBA00023136"/>
    </source>
</evidence>
<dbReference type="Proteomes" id="UP000077115">
    <property type="component" value="Unassembled WGS sequence"/>
</dbReference>
<name>A0A177WBY0_BATDL</name>
<dbReference type="STRING" id="403673.A0A177WBY0"/>
<feature type="region of interest" description="Disordered" evidence="5">
    <location>
        <begin position="22"/>
        <end position="42"/>
    </location>
</feature>